<evidence type="ECO:0000313" key="2">
    <source>
        <dbReference type="Proteomes" id="UP001164250"/>
    </source>
</evidence>
<evidence type="ECO:0000313" key="1">
    <source>
        <dbReference type="EMBL" id="KAJ0095908.1"/>
    </source>
</evidence>
<name>A0ACC1BAD0_9ROSI</name>
<reference evidence="2" key="1">
    <citation type="journal article" date="2023" name="G3 (Bethesda)">
        <title>Genome assembly and association tests identify interacting loci associated with vigor, precocity, and sex in interspecific pistachio rootstocks.</title>
        <authorList>
            <person name="Palmer W."/>
            <person name="Jacygrad E."/>
            <person name="Sagayaradj S."/>
            <person name="Cavanaugh K."/>
            <person name="Han R."/>
            <person name="Bertier L."/>
            <person name="Beede B."/>
            <person name="Kafkas S."/>
            <person name="Golino D."/>
            <person name="Preece J."/>
            <person name="Michelmore R."/>
        </authorList>
    </citation>
    <scope>NUCLEOTIDE SEQUENCE [LARGE SCALE GENOMIC DNA]</scope>
</reference>
<sequence>MYRTVATATPRGGLPSDSGDSVVTLDQVPRWSDAEHRSSLVYENEDPSFSNSYFPDPLTSSSGAESSNNGMVSRFPVDHEINLKIYLWRGNPWNLEVDAVVNSTNENLDEAHSSPGLHAAAGPGLAEECATLGGCRTGMAKVTNAYDLPARRVIHTVGPKYAVKYHTAAENALSHCYRSCLELLIENGLKSIAMGCIYTEAKNYPREPAAHVAIRTVRRFLEKQKDKITAVVFCTTTTSDTEIYKRLLPLYFPRDKLEEEVAISKLPADVGDENGETIIDERKIRIKTLPKKTPPKPPQAPVELPVSDVGLIRRSPDDSVDGYCFLRNSSYLDSYLDPAFMSLIKDPDQRRKEQWEKTAQAQRGWNCAKMLGFGDLGGPPLSASEEYSLHSRYLSKANSLNLSEISEMKIVYRGGVDSEGRPVMVVVGAHFLLRCLDLERFILHVVKEFEPLIQKPYTIVYFHSAASLQLQPDFGWMRRLQQILSRKHQRNLHAIYVLHPTLHLKAAIFAMQLFVDSVVWKKVVYVDRLLQLFRYVPREQLTIPDFVFQHDLEVNGGKGLIVDPRTKYVYQRP</sequence>
<comment type="caution">
    <text evidence="1">The sequence shown here is derived from an EMBL/GenBank/DDBJ whole genome shotgun (WGS) entry which is preliminary data.</text>
</comment>
<protein>
    <submittedName>
        <fullName evidence="1">Uncharacterized protein</fullName>
    </submittedName>
</protein>
<organism evidence="1 2">
    <name type="scientific">Pistacia atlantica</name>
    <dbReference type="NCBI Taxonomy" id="434234"/>
    <lineage>
        <taxon>Eukaryota</taxon>
        <taxon>Viridiplantae</taxon>
        <taxon>Streptophyta</taxon>
        <taxon>Embryophyta</taxon>
        <taxon>Tracheophyta</taxon>
        <taxon>Spermatophyta</taxon>
        <taxon>Magnoliopsida</taxon>
        <taxon>eudicotyledons</taxon>
        <taxon>Gunneridae</taxon>
        <taxon>Pentapetalae</taxon>
        <taxon>rosids</taxon>
        <taxon>malvids</taxon>
        <taxon>Sapindales</taxon>
        <taxon>Anacardiaceae</taxon>
        <taxon>Pistacia</taxon>
    </lineage>
</organism>
<keyword evidence="2" id="KW-1185">Reference proteome</keyword>
<proteinExistence type="predicted"/>
<dbReference type="Proteomes" id="UP001164250">
    <property type="component" value="Chromosome 6"/>
</dbReference>
<dbReference type="EMBL" id="CM047902">
    <property type="protein sequence ID" value="KAJ0095908.1"/>
    <property type="molecule type" value="Genomic_DNA"/>
</dbReference>
<accession>A0ACC1BAD0</accession>
<gene>
    <name evidence="1" type="ORF">Patl1_16737</name>
</gene>